<keyword evidence="6" id="KW-1185">Reference proteome</keyword>
<comment type="pathway">
    <text evidence="1 4">Glycan biosynthesis; trehalose biosynthesis.</text>
</comment>
<dbReference type="EC" id="3.1.3.12" evidence="4"/>
<dbReference type="EMBL" id="JAATJB010000008">
    <property type="protein sequence ID" value="NJB98487.1"/>
    <property type="molecule type" value="Genomic_DNA"/>
</dbReference>
<dbReference type="UniPathway" id="UPA00299"/>
<sequence>MPDRHPVLLMPPPADLLDSASLFLDFDGTLVELADRPDGVVVTPVLVDLIRALEEKLDGRLALVSGRPAGDLTALFGDRAPSVVGSHGMEFHWSDGRREQAERPAGLIAALAAMRAFTQANDGAILEDKPLGAAVHYRLNPALEADAMALGERLAAEHGLYLQHGKMMVEVRTGGGDKGSAIRTLMADPRFAAGRPVFLGDDVTDEPGFSAVALLGGAGVLVGDPRPTDARYRLETVSGVLAWLATAAGVHA</sequence>
<keyword evidence="4" id="KW-0479">Metal-binding</keyword>
<dbReference type="GO" id="GO:0004805">
    <property type="term" value="F:trehalose-phosphatase activity"/>
    <property type="evidence" value="ECO:0007669"/>
    <property type="project" value="UniProtKB-EC"/>
</dbReference>
<comment type="cofactor">
    <cofactor evidence="4">
        <name>Mg(2+)</name>
        <dbReference type="ChEBI" id="CHEBI:18420"/>
    </cofactor>
</comment>
<dbReference type="AlphaFoldDB" id="A0A7X5Y0M6"/>
<dbReference type="SUPFAM" id="SSF56784">
    <property type="entry name" value="HAD-like"/>
    <property type="match status" value="1"/>
</dbReference>
<gene>
    <name evidence="5" type="ORF">GGR89_002819</name>
</gene>
<dbReference type="GO" id="GO:0005992">
    <property type="term" value="P:trehalose biosynthetic process"/>
    <property type="evidence" value="ECO:0007669"/>
    <property type="project" value="UniProtKB-UniPathway"/>
</dbReference>
<dbReference type="Proteomes" id="UP000531251">
    <property type="component" value="Unassembled WGS sequence"/>
</dbReference>
<evidence type="ECO:0000256" key="4">
    <source>
        <dbReference type="RuleBase" id="RU361117"/>
    </source>
</evidence>
<dbReference type="NCBIfam" id="TIGR01484">
    <property type="entry name" value="HAD-SF-IIB"/>
    <property type="match status" value="1"/>
</dbReference>
<evidence type="ECO:0000256" key="2">
    <source>
        <dbReference type="ARBA" id="ARBA00008770"/>
    </source>
</evidence>
<dbReference type="InterPro" id="IPR023214">
    <property type="entry name" value="HAD_sf"/>
</dbReference>
<dbReference type="Gene3D" id="3.30.70.1020">
    <property type="entry name" value="Trehalose-6-phosphate phosphatase related protein, domain 2"/>
    <property type="match status" value="1"/>
</dbReference>
<comment type="function">
    <text evidence="4">Removes the phosphate from trehalose 6-phosphate to produce free trehalose.</text>
</comment>
<dbReference type="Gene3D" id="3.40.50.1000">
    <property type="entry name" value="HAD superfamily/HAD-like"/>
    <property type="match status" value="1"/>
</dbReference>
<dbReference type="GO" id="GO:0046872">
    <property type="term" value="F:metal ion binding"/>
    <property type="evidence" value="ECO:0007669"/>
    <property type="project" value="UniProtKB-KW"/>
</dbReference>
<evidence type="ECO:0000313" key="5">
    <source>
        <dbReference type="EMBL" id="NJB98487.1"/>
    </source>
</evidence>
<dbReference type="InterPro" id="IPR006379">
    <property type="entry name" value="HAD-SF_hydro_IIB"/>
</dbReference>
<comment type="similarity">
    <text evidence="2 4">Belongs to the trehalose phosphatase family.</text>
</comment>
<keyword evidence="4" id="KW-0460">Magnesium</keyword>
<dbReference type="NCBIfam" id="TIGR00685">
    <property type="entry name" value="T6PP"/>
    <property type="match status" value="1"/>
</dbReference>
<dbReference type="Pfam" id="PF02358">
    <property type="entry name" value="Trehalose_PPase"/>
    <property type="match status" value="1"/>
</dbReference>
<name>A0A7X5Y0M6_9SPHN</name>
<dbReference type="InterPro" id="IPR036412">
    <property type="entry name" value="HAD-like_sf"/>
</dbReference>
<proteinExistence type="inferred from homology"/>
<evidence type="ECO:0000256" key="1">
    <source>
        <dbReference type="ARBA" id="ARBA00005199"/>
    </source>
</evidence>
<reference evidence="5 6" key="1">
    <citation type="submission" date="2020-03" db="EMBL/GenBank/DDBJ databases">
        <title>Genomic Encyclopedia of Type Strains, Phase IV (KMG-IV): sequencing the most valuable type-strain genomes for metagenomic binning, comparative biology and taxonomic classification.</title>
        <authorList>
            <person name="Goeker M."/>
        </authorList>
    </citation>
    <scope>NUCLEOTIDE SEQUENCE [LARGE SCALE GENOMIC DNA]</scope>
    <source>
        <strain evidence="5 6">DSM 7225</strain>
    </source>
</reference>
<comment type="caution">
    <text evidence="5">The sequence shown here is derived from an EMBL/GenBank/DDBJ whole genome shotgun (WGS) entry which is preliminary data.</text>
</comment>
<evidence type="ECO:0000313" key="6">
    <source>
        <dbReference type="Proteomes" id="UP000531251"/>
    </source>
</evidence>
<dbReference type="PANTHER" id="PTHR43768:SF3">
    <property type="entry name" value="TREHALOSE 6-PHOSPHATE PHOSPHATASE"/>
    <property type="match status" value="1"/>
</dbReference>
<protein>
    <recommendedName>
        <fullName evidence="4">Trehalose 6-phosphate phosphatase</fullName>
        <ecNumber evidence="4">3.1.3.12</ecNumber>
    </recommendedName>
</protein>
<accession>A0A7X5Y0M6</accession>
<keyword evidence="3 4" id="KW-0378">Hydrolase</keyword>
<dbReference type="PANTHER" id="PTHR43768">
    <property type="entry name" value="TREHALOSE 6-PHOSPHATE PHOSPHATASE"/>
    <property type="match status" value="1"/>
</dbReference>
<comment type="catalytic activity">
    <reaction evidence="4">
        <text>alpha,alpha-trehalose 6-phosphate + H2O = alpha,alpha-trehalose + phosphate</text>
        <dbReference type="Rhea" id="RHEA:23420"/>
        <dbReference type="ChEBI" id="CHEBI:15377"/>
        <dbReference type="ChEBI" id="CHEBI:16551"/>
        <dbReference type="ChEBI" id="CHEBI:43474"/>
        <dbReference type="ChEBI" id="CHEBI:58429"/>
        <dbReference type="EC" id="3.1.3.12"/>
    </reaction>
</comment>
<dbReference type="InterPro" id="IPR044651">
    <property type="entry name" value="OTSB-like"/>
</dbReference>
<evidence type="ECO:0000256" key="3">
    <source>
        <dbReference type="ARBA" id="ARBA00022801"/>
    </source>
</evidence>
<organism evidence="5 6">
    <name type="scientific">Sphingomonas trueperi</name>
    <dbReference type="NCBI Taxonomy" id="53317"/>
    <lineage>
        <taxon>Bacteria</taxon>
        <taxon>Pseudomonadati</taxon>
        <taxon>Pseudomonadota</taxon>
        <taxon>Alphaproteobacteria</taxon>
        <taxon>Sphingomonadales</taxon>
        <taxon>Sphingomonadaceae</taxon>
        <taxon>Sphingomonas</taxon>
    </lineage>
</organism>
<dbReference type="RefSeq" id="WP_125977629.1">
    <property type="nucleotide sequence ID" value="NZ_BAAADY010000029.1"/>
</dbReference>
<dbReference type="InterPro" id="IPR003337">
    <property type="entry name" value="Trehalose_PPase"/>
</dbReference>